<dbReference type="EMBL" id="CP040871">
    <property type="protein sequence ID" value="QDA57435.1"/>
    <property type="molecule type" value="Genomic_DNA"/>
</dbReference>
<organism evidence="2 3">
    <name type="scientific">Thermomonas aquatica</name>
    <dbReference type="NCBI Taxonomy" id="2202149"/>
    <lineage>
        <taxon>Bacteria</taxon>
        <taxon>Pseudomonadati</taxon>
        <taxon>Pseudomonadota</taxon>
        <taxon>Gammaproteobacteria</taxon>
        <taxon>Lysobacterales</taxon>
        <taxon>Lysobacteraceae</taxon>
        <taxon>Thermomonas</taxon>
    </lineage>
</organism>
<accession>A0A5B7ZRZ6</accession>
<reference evidence="2 3" key="1">
    <citation type="submission" date="2019-06" db="EMBL/GenBank/DDBJ databases">
        <title>Thermomonas aquatica sp. nov., isolated from an industrial wastewater treatment plant.</title>
        <authorList>
            <person name="Jeon J.H."/>
            <person name="Park D.-S."/>
        </authorList>
    </citation>
    <scope>NUCLEOTIDE SEQUENCE [LARGE SCALE GENOMIC DNA]</scope>
    <source>
        <strain evidence="2 3">SY21</strain>
    </source>
</reference>
<dbReference type="AlphaFoldDB" id="A0A5B7ZRZ6"/>
<evidence type="ECO:0000256" key="1">
    <source>
        <dbReference type="SAM" id="SignalP"/>
    </source>
</evidence>
<dbReference type="PROSITE" id="PS51257">
    <property type="entry name" value="PROKAR_LIPOPROTEIN"/>
    <property type="match status" value="1"/>
</dbReference>
<proteinExistence type="predicted"/>
<dbReference type="Proteomes" id="UP000308149">
    <property type="component" value="Chromosome"/>
</dbReference>
<evidence type="ECO:0000313" key="2">
    <source>
        <dbReference type="EMBL" id="QDA57435.1"/>
    </source>
</evidence>
<sequence length="321" mass="34233">MLDRPSIAACRTVVTTALLCLGLLTACQQGDAPTGAAIGVAARQAPQAATKPVAAAEVLRDRLLARDGAGFARLAVPPALHAQLVEGWSDGRSRWPLDELPLDAKLPKMLAALQEKNAESKLMATFRRQFAGADRDIDDAIRTLVQFAGSYVQEEADYSPEQREHTTQALAALGSWALAAPLSDPKHAQPFFAALVAAARRSGIDGKAGNAAFARLGMLASLNRLSPFIATLLAQLRTQYGLDVDAALRGMEIRLLEQTGDTARLRLRYTLAGREIDAIMPAVRIDGHWYLADFVRRAEASLAGKSGGNPGEAGVKNFTSP</sequence>
<name>A0A5B7ZRZ6_9GAMM</name>
<feature type="chain" id="PRO_5022909166" evidence="1">
    <location>
        <begin position="27"/>
        <end position="321"/>
    </location>
</feature>
<evidence type="ECO:0000313" key="3">
    <source>
        <dbReference type="Proteomes" id="UP000308149"/>
    </source>
</evidence>
<keyword evidence="1" id="KW-0732">Signal</keyword>
<dbReference type="RefSeq" id="WP_139716486.1">
    <property type="nucleotide sequence ID" value="NZ_CP040871.1"/>
</dbReference>
<protein>
    <submittedName>
        <fullName evidence="2">Uncharacterized protein</fullName>
    </submittedName>
</protein>
<dbReference type="KEGG" id="thes:FHQ07_08975"/>
<feature type="signal peptide" evidence="1">
    <location>
        <begin position="1"/>
        <end position="26"/>
    </location>
</feature>
<dbReference type="OrthoDB" id="6194714at2"/>
<keyword evidence="3" id="KW-1185">Reference proteome</keyword>
<gene>
    <name evidence="2" type="ORF">FHQ07_08975</name>
</gene>